<evidence type="ECO:0000313" key="6">
    <source>
        <dbReference type="Proteomes" id="UP000607645"/>
    </source>
</evidence>
<sequence>MISLNYRDARPIYEQVKDGLRHLVVTGALQAGDKLPSVRALASNLAINPNTIQRAYESLEQEGYLYSVQGKGSFAAPQTDVNRDRRERLLKQFDDSAAELLFLGLTPDELAQRLRRARIAPVAGIQQEVRP</sequence>
<evidence type="ECO:0000256" key="2">
    <source>
        <dbReference type="ARBA" id="ARBA00023125"/>
    </source>
</evidence>
<dbReference type="SMART" id="SM00345">
    <property type="entry name" value="HTH_GNTR"/>
    <property type="match status" value="1"/>
</dbReference>
<name>A0A8J6JJR4_9FIRM</name>
<reference evidence="5" key="1">
    <citation type="submission" date="2020-08" db="EMBL/GenBank/DDBJ databases">
        <title>Genome public.</title>
        <authorList>
            <person name="Liu C."/>
            <person name="Sun Q."/>
        </authorList>
    </citation>
    <scope>NUCLEOTIDE SEQUENCE</scope>
    <source>
        <strain evidence="5">NSJ-52</strain>
    </source>
</reference>
<feature type="domain" description="HTH gntR-type" evidence="4">
    <location>
        <begin position="10"/>
        <end position="78"/>
    </location>
</feature>
<comment type="caution">
    <text evidence="5">The sequence shown here is derived from an EMBL/GenBank/DDBJ whole genome shotgun (WGS) entry which is preliminary data.</text>
</comment>
<accession>A0A8J6JJR4</accession>
<dbReference type="PANTHER" id="PTHR38445:SF7">
    <property type="entry name" value="GNTR-FAMILY TRANSCRIPTIONAL REGULATOR"/>
    <property type="match status" value="1"/>
</dbReference>
<protein>
    <submittedName>
        <fullName evidence="5">GntR family transcriptional regulator</fullName>
    </submittedName>
</protein>
<dbReference type="InterPro" id="IPR036390">
    <property type="entry name" value="WH_DNA-bd_sf"/>
</dbReference>
<dbReference type="SUPFAM" id="SSF46785">
    <property type="entry name" value="Winged helix' DNA-binding domain"/>
    <property type="match status" value="1"/>
</dbReference>
<keyword evidence="2" id="KW-0238">DNA-binding</keyword>
<keyword evidence="6" id="KW-1185">Reference proteome</keyword>
<gene>
    <name evidence="5" type="ORF">H8S62_05900</name>
</gene>
<evidence type="ECO:0000256" key="3">
    <source>
        <dbReference type="ARBA" id="ARBA00023163"/>
    </source>
</evidence>
<dbReference type="CDD" id="cd07377">
    <property type="entry name" value="WHTH_GntR"/>
    <property type="match status" value="1"/>
</dbReference>
<dbReference type="InterPro" id="IPR000524">
    <property type="entry name" value="Tscrpt_reg_HTH_GntR"/>
</dbReference>
<dbReference type="Pfam" id="PF00392">
    <property type="entry name" value="GntR"/>
    <property type="match status" value="1"/>
</dbReference>
<dbReference type="GO" id="GO:0003700">
    <property type="term" value="F:DNA-binding transcription factor activity"/>
    <property type="evidence" value="ECO:0007669"/>
    <property type="project" value="InterPro"/>
</dbReference>
<evidence type="ECO:0000259" key="4">
    <source>
        <dbReference type="PROSITE" id="PS50949"/>
    </source>
</evidence>
<dbReference type="Proteomes" id="UP000607645">
    <property type="component" value="Unassembled WGS sequence"/>
</dbReference>
<dbReference type="Gene3D" id="1.10.10.10">
    <property type="entry name" value="Winged helix-like DNA-binding domain superfamily/Winged helix DNA-binding domain"/>
    <property type="match status" value="1"/>
</dbReference>
<dbReference type="InterPro" id="IPR036388">
    <property type="entry name" value="WH-like_DNA-bd_sf"/>
</dbReference>
<keyword evidence="3" id="KW-0804">Transcription</keyword>
<keyword evidence="1" id="KW-0805">Transcription regulation</keyword>
<dbReference type="PANTHER" id="PTHR38445">
    <property type="entry name" value="HTH-TYPE TRANSCRIPTIONAL REPRESSOR YTRA"/>
    <property type="match status" value="1"/>
</dbReference>
<dbReference type="PROSITE" id="PS50949">
    <property type="entry name" value="HTH_GNTR"/>
    <property type="match status" value="1"/>
</dbReference>
<dbReference type="EMBL" id="JACOPQ010000004">
    <property type="protein sequence ID" value="MBC5736539.1"/>
    <property type="molecule type" value="Genomic_DNA"/>
</dbReference>
<organism evidence="5 6">
    <name type="scientific">Lawsonibacter faecis</name>
    <dbReference type="NCBI Taxonomy" id="2763052"/>
    <lineage>
        <taxon>Bacteria</taxon>
        <taxon>Bacillati</taxon>
        <taxon>Bacillota</taxon>
        <taxon>Clostridia</taxon>
        <taxon>Eubacteriales</taxon>
        <taxon>Oscillospiraceae</taxon>
        <taxon>Lawsonibacter</taxon>
    </lineage>
</organism>
<dbReference type="RefSeq" id="WP_155151296.1">
    <property type="nucleotide sequence ID" value="NZ_JACOPQ010000004.1"/>
</dbReference>
<dbReference type="GO" id="GO:0003677">
    <property type="term" value="F:DNA binding"/>
    <property type="evidence" value="ECO:0007669"/>
    <property type="project" value="UniProtKB-KW"/>
</dbReference>
<proteinExistence type="predicted"/>
<dbReference type="AlphaFoldDB" id="A0A8J6JJR4"/>
<evidence type="ECO:0000313" key="5">
    <source>
        <dbReference type="EMBL" id="MBC5736539.1"/>
    </source>
</evidence>
<evidence type="ECO:0000256" key="1">
    <source>
        <dbReference type="ARBA" id="ARBA00023015"/>
    </source>
</evidence>